<protein>
    <submittedName>
        <fullName evidence="4">P10</fullName>
    </submittedName>
</protein>
<dbReference type="EMBL" id="AB073281">
    <property type="protein sequence ID" value="BAC07523.1"/>
    <property type="molecule type" value="Genomic_RNA"/>
</dbReference>
<dbReference type="RefSeq" id="YP_392473.1">
    <property type="nucleotide sequence ID" value="NC_007529.1"/>
</dbReference>
<keyword evidence="2" id="KW-0472">Membrane</keyword>
<accession>Q8JXF0</accession>
<evidence type="ECO:0000313" key="4">
    <source>
        <dbReference type="EMBL" id="BAC07523.1"/>
    </source>
</evidence>
<evidence type="ECO:0000256" key="2">
    <source>
        <dbReference type="SAM" id="Phobius"/>
    </source>
</evidence>
<dbReference type="KEGG" id="vg:5076532"/>
<evidence type="ECO:0000256" key="1">
    <source>
        <dbReference type="SAM" id="MobiDB-lite"/>
    </source>
</evidence>
<keyword evidence="2" id="KW-1133">Transmembrane helix</keyword>
<dbReference type="OrthoDB" id="30186at10239"/>
<keyword evidence="5" id="KW-1185">Reference proteome</keyword>
<proteinExistence type="predicted"/>
<organismHost>
    <name type="scientific">Rosellinia necatrix</name>
    <name type="common">White root-rot fungus</name>
    <dbReference type="NCBI Taxonomy" id="77044"/>
</organismHost>
<evidence type="ECO:0000259" key="3">
    <source>
        <dbReference type="Pfam" id="PF20614"/>
    </source>
</evidence>
<feature type="transmembrane region" description="Helical" evidence="2">
    <location>
        <begin position="12"/>
        <end position="34"/>
    </location>
</feature>
<name>Q8JXF0_MYRVW</name>
<feature type="compositionally biased region" description="Low complexity" evidence="1">
    <location>
        <begin position="67"/>
        <end position="86"/>
    </location>
</feature>
<feature type="region of interest" description="Disordered" evidence="1">
    <location>
        <begin position="55"/>
        <end position="86"/>
    </location>
</feature>
<dbReference type="Pfam" id="PF20614">
    <property type="entry name" value="Mycovirus_RNAse"/>
    <property type="match status" value="1"/>
</dbReference>
<reference evidence="5" key="3">
    <citation type="journal article" date="2004" name="Arch. Virol.">
        <title>Complete nucleotide sequences of genome segments 1 and 3 of Rosellinia anti-rot virus in the family Reoviridae.</title>
        <authorList>
            <person name="Wei C.Z."/>
            <person name="Osaki H."/>
            <person name="Iwanami T."/>
            <person name="Matsumoto N."/>
            <person name="Ohtsu Y."/>
        </authorList>
    </citation>
    <scope>NUCLEOTIDE SEQUENCE [LARGE SCALE GENOMIC DNA]</scope>
</reference>
<reference evidence="4 5" key="1">
    <citation type="journal article" date="2002" name="Virus Genes">
        <title>Nucleotide sequences of double-stranded RNA segments from a hypovirulent strain of the white root rot fungus Rosellinia necatrix: possibility of the first member of the Reoviridae from fungus.</title>
        <authorList>
            <person name="Osaki H."/>
            <person name="Wei C.Z."/>
            <person name="Arakawa M."/>
            <person name="Iwanami T."/>
            <person name="Nomura K."/>
            <person name="Matsumoto N."/>
            <person name="Ohtsu Y."/>
        </authorList>
    </citation>
    <scope>NUCLEOTIDE SEQUENCE [LARGE SCALE GENOMIC DNA]</scope>
</reference>
<dbReference type="GeneID" id="5076532"/>
<feature type="domain" description="RNAse III-like virus" evidence="3">
    <location>
        <begin position="219"/>
        <end position="292"/>
    </location>
</feature>
<sequence length="310" mass="33655">MSPSLQSVASYLYSLCSPNTLFCILVPVLVSAIMNSIPYATASLQVTSPSLPVSVPLNSQDVRPESGSDSTIGSTPPSTTSSSPSTLLDQAHQFLENTKDSEYDNLRISDGKLVLDITSSDVNDYTHLVPRFDPFSCENFALNRADVESLSGEDVKHCGIVTLKDDATDTISEVTLAALRPLRARKSAKYVICQICKSETRSIKYHRCDRSKSGAVTRLAWLGDSKHRSDVVAYLLALGYDSAATTSVLESYVAAASQAAYMKVIGQYDDCTGINYASSNFEAFYAVSEGFRSAYWSYVYASHGVCDRSV</sequence>
<dbReference type="Proteomes" id="UP000151058">
    <property type="component" value="Genome"/>
</dbReference>
<dbReference type="InterPro" id="IPR046747">
    <property type="entry name" value="Mycovirus_RNAse"/>
</dbReference>
<keyword evidence="2" id="KW-0812">Transmembrane</keyword>
<organism evidence="4 5">
    <name type="scientific">Rosellinia necatrix mycoreovirus 3 (isolate W370)</name>
    <name type="common">RnMYRV-3</name>
    <name type="synonym">Rosellinia anti-rot virus</name>
    <dbReference type="NCBI Taxonomy" id="311229"/>
    <lineage>
        <taxon>Viruses</taxon>
        <taxon>Riboviria</taxon>
        <taxon>Orthornavirae</taxon>
        <taxon>Duplornaviricota</taxon>
        <taxon>Resentoviricetes</taxon>
        <taxon>Reovirales</taxon>
        <taxon>Spinareoviridae</taxon>
        <taxon>Mycoreovirus</taxon>
        <taxon>Mycoreovirus roselliniae</taxon>
    </lineage>
</organism>
<reference evidence="5" key="2">
    <citation type="journal article" date="2003" name="J. Gen. Virol.">
        <title>Molecular characterization of dsRNA segments 2 and 5 and electron microscopy of a novel reovirus from a hypovirulent isolate, W370, of the plant pathogen Rosellinia necatrix.</title>
        <authorList>
            <person name="Wei C.Z."/>
            <person name="Osaki H."/>
            <person name="Iwanami T."/>
            <person name="Matsumoto N."/>
            <person name="Ohtsu Y."/>
        </authorList>
    </citation>
    <scope>NUCLEOTIDE SEQUENCE [LARGE SCALE GENOMIC DNA]</scope>
</reference>
<evidence type="ECO:0000313" key="5">
    <source>
        <dbReference type="Proteomes" id="UP000151058"/>
    </source>
</evidence>